<organism evidence="2 3">
    <name type="scientific">Riccia sorocarpa</name>
    <dbReference type="NCBI Taxonomy" id="122646"/>
    <lineage>
        <taxon>Eukaryota</taxon>
        <taxon>Viridiplantae</taxon>
        <taxon>Streptophyta</taxon>
        <taxon>Embryophyta</taxon>
        <taxon>Marchantiophyta</taxon>
        <taxon>Marchantiopsida</taxon>
        <taxon>Marchantiidae</taxon>
        <taxon>Marchantiales</taxon>
        <taxon>Ricciaceae</taxon>
        <taxon>Riccia</taxon>
    </lineage>
</organism>
<feature type="compositionally biased region" description="Basic residues" evidence="1">
    <location>
        <begin position="65"/>
        <end position="79"/>
    </location>
</feature>
<reference evidence="2 3" key="1">
    <citation type="submission" date="2024-09" db="EMBL/GenBank/DDBJ databases">
        <title>Chromosome-scale assembly of Riccia sorocarpa.</title>
        <authorList>
            <person name="Paukszto L."/>
        </authorList>
    </citation>
    <scope>NUCLEOTIDE SEQUENCE [LARGE SCALE GENOMIC DNA]</scope>
    <source>
        <strain evidence="2">LP-2024</strain>
        <tissue evidence="2">Aerial parts of the thallus</tissue>
    </source>
</reference>
<protein>
    <submittedName>
        <fullName evidence="2">Uncharacterized protein</fullName>
    </submittedName>
</protein>
<accession>A0ABD3HQF3</accession>
<gene>
    <name evidence="2" type="ORF">R1sor_006817</name>
</gene>
<dbReference type="Proteomes" id="UP001633002">
    <property type="component" value="Unassembled WGS sequence"/>
</dbReference>
<feature type="region of interest" description="Disordered" evidence="1">
    <location>
        <begin position="47"/>
        <end position="86"/>
    </location>
</feature>
<keyword evidence="3" id="KW-1185">Reference proteome</keyword>
<sequence>MVWTHLGAKLAREQMSEAAMLEFDPATIGRLAVDDIMGAEMQTSLPHVRNTEPASGSQPAPPEPKKKKKKASSPKKKKKAVPEVQAPVQDAVDVPSADEISLIPPNGVPVDVVSTGEHKRFVFIEVNMALKLWVAENAIRDVSFVKGHQTLKDQIDRNGIEQAYSNICETLKIAAQQHPDPIRYYEHMLSIFYSYVNPEGDPDVHPVVTGLDADDFSVDKLLGPQELQAPPARRDIDGADFEDDLSKRGCIRLQSDIIAKRDARPPVTRSARTHLDYEALATPSYVPPPADIEEVISIEEDPSAGAPAEKDAIMDLVLHTGDTHTDAPTGCIADVVNLVEDDGMKSPPPSQMIPVLRTELVDLSEYTDSPEENRRLRRGWPTRESLTKADIQSGCLPKQYMRGDVINCYINERFLAKLRDQQHNMSM</sequence>
<evidence type="ECO:0000313" key="2">
    <source>
        <dbReference type="EMBL" id="KAL3693166.1"/>
    </source>
</evidence>
<dbReference type="AlphaFoldDB" id="A0ABD3HQF3"/>
<dbReference type="EMBL" id="JBJQOH010000003">
    <property type="protein sequence ID" value="KAL3693166.1"/>
    <property type="molecule type" value="Genomic_DNA"/>
</dbReference>
<proteinExistence type="predicted"/>
<evidence type="ECO:0000256" key="1">
    <source>
        <dbReference type="SAM" id="MobiDB-lite"/>
    </source>
</evidence>
<comment type="caution">
    <text evidence="2">The sequence shown here is derived from an EMBL/GenBank/DDBJ whole genome shotgun (WGS) entry which is preliminary data.</text>
</comment>
<name>A0ABD3HQF3_9MARC</name>
<evidence type="ECO:0000313" key="3">
    <source>
        <dbReference type="Proteomes" id="UP001633002"/>
    </source>
</evidence>